<organism evidence="1 2">
    <name type="scientific">Catenuloplanes indicus</name>
    <dbReference type="NCBI Taxonomy" id="137267"/>
    <lineage>
        <taxon>Bacteria</taxon>
        <taxon>Bacillati</taxon>
        <taxon>Actinomycetota</taxon>
        <taxon>Actinomycetes</taxon>
        <taxon>Micromonosporales</taxon>
        <taxon>Micromonosporaceae</taxon>
        <taxon>Catenuloplanes</taxon>
    </lineage>
</organism>
<evidence type="ECO:0000313" key="2">
    <source>
        <dbReference type="Proteomes" id="UP001240236"/>
    </source>
</evidence>
<gene>
    <name evidence="1" type="ORF">J2S42_000230</name>
</gene>
<name>A0AAE3VTH8_9ACTN</name>
<sequence length="63" mass="6289">MTGVRLRTSVAVPLRPGNAAGPAAGNHSGGILVRLPVGEPAPRARLRMIATGTFGSAGTGRGR</sequence>
<protein>
    <submittedName>
        <fullName evidence="1">Uncharacterized protein</fullName>
    </submittedName>
</protein>
<reference evidence="1 2" key="1">
    <citation type="submission" date="2023-07" db="EMBL/GenBank/DDBJ databases">
        <title>Sequencing the genomes of 1000 actinobacteria strains.</title>
        <authorList>
            <person name="Klenk H.-P."/>
        </authorList>
    </citation>
    <scope>NUCLEOTIDE SEQUENCE [LARGE SCALE GENOMIC DNA]</scope>
    <source>
        <strain evidence="1 2">DSM 44709</strain>
    </source>
</reference>
<accession>A0AAE3VTH8</accession>
<dbReference type="AlphaFoldDB" id="A0AAE3VTH8"/>
<dbReference type="EMBL" id="JAUSUZ010000001">
    <property type="protein sequence ID" value="MDQ0363561.1"/>
    <property type="molecule type" value="Genomic_DNA"/>
</dbReference>
<keyword evidence="2" id="KW-1185">Reference proteome</keyword>
<comment type="caution">
    <text evidence="1">The sequence shown here is derived from an EMBL/GenBank/DDBJ whole genome shotgun (WGS) entry which is preliminary data.</text>
</comment>
<proteinExistence type="predicted"/>
<dbReference type="Proteomes" id="UP001240236">
    <property type="component" value="Unassembled WGS sequence"/>
</dbReference>
<evidence type="ECO:0000313" key="1">
    <source>
        <dbReference type="EMBL" id="MDQ0363561.1"/>
    </source>
</evidence>